<proteinExistence type="inferred from homology"/>
<dbReference type="AlphaFoldDB" id="A0A6J6D6F3"/>
<evidence type="ECO:0000256" key="8">
    <source>
        <dbReference type="ARBA" id="ARBA00022840"/>
    </source>
</evidence>
<sequence>MTKSLGIPRRIILIGPPGAGKSTVGGLLARELGIDFTDTDHEIEERTGKRISEIFVEDGEPHFRKIEEEVVLQSLLDARGVIALGGGAVMSEVVEKRIGSLKSEGDCEVIFLDVTIAYAAPRVGFNRERPLLLVNPRASWQELMNKRRPIYSRLATRIVDTNEDAPDQVVAKIISGWR</sequence>
<dbReference type="PANTHER" id="PTHR21087">
    <property type="entry name" value="SHIKIMATE KINASE"/>
    <property type="match status" value="1"/>
</dbReference>
<keyword evidence="7" id="KW-0418">Kinase</keyword>
<dbReference type="Pfam" id="PF01202">
    <property type="entry name" value="SKI"/>
    <property type="match status" value="1"/>
</dbReference>
<keyword evidence="5" id="KW-0808">Transferase</keyword>
<dbReference type="PRINTS" id="PR01100">
    <property type="entry name" value="SHIKIMTKNASE"/>
</dbReference>
<dbReference type="GO" id="GO:0005524">
    <property type="term" value="F:ATP binding"/>
    <property type="evidence" value="ECO:0007669"/>
    <property type="project" value="UniProtKB-KW"/>
</dbReference>
<dbReference type="InterPro" id="IPR000623">
    <property type="entry name" value="Shikimate_kinase/TSH1"/>
</dbReference>
<keyword evidence="4" id="KW-0028">Amino-acid biosynthesis</keyword>
<name>A0A6J6D6F3_9ZZZZ</name>
<evidence type="ECO:0000256" key="10">
    <source>
        <dbReference type="ARBA" id="ARBA00048567"/>
    </source>
</evidence>
<dbReference type="GO" id="GO:0005829">
    <property type="term" value="C:cytosol"/>
    <property type="evidence" value="ECO:0007669"/>
    <property type="project" value="TreeGrafter"/>
</dbReference>
<dbReference type="CDD" id="cd00464">
    <property type="entry name" value="SK"/>
    <property type="match status" value="1"/>
</dbReference>
<keyword evidence="8" id="KW-0067">ATP-binding</keyword>
<evidence type="ECO:0000256" key="4">
    <source>
        <dbReference type="ARBA" id="ARBA00022605"/>
    </source>
</evidence>
<comment type="catalytic activity">
    <reaction evidence="10">
        <text>shikimate + ATP = 3-phosphoshikimate + ADP + H(+)</text>
        <dbReference type="Rhea" id="RHEA:13121"/>
        <dbReference type="ChEBI" id="CHEBI:15378"/>
        <dbReference type="ChEBI" id="CHEBI:30616"/>
        <dbReference type="ChEBI" id="CHEBI:36208"/>
        <dbReference type="ChEBI" id="CHEBI:145989"/>
        <dbReference type="ChEBI" id="CHEBI:456216"/>
        <dbReference type="EC" id="2.7.1.71"/>
    </reaction>
</comment>
<dbReference type="PROSITE" id="PS01128">
    <property type="entry name" value="SHIKIMATE_KINASE"/>
    <property type="match status" value="1"/>
</dbReference>
<dbReference type="InterPro" id="IPR031322">
    <property type="entry name" value="Shikimate/glucono_kinase"/>
</dbReference>
<evidence type="ECO:0000256" key="6">
    <source>
        <dbReference type="ARBA" id="ARBA00022741"/>
    </source>
</evidence>
<evidence type="ECO:0000256" key="2">
    <source>
        <dbReference type="ARBA" id="ARBA00006997"/>
    </source>
</evidence>
<keyword evidence="6" id="KW-0547">Nucleotide-binding</keyword>
<dbReference type="PANTHER" id="PTHR21087:SF16">
    <property type="entry name" value="SHIKIMATE KINASE 1, CHLOROPLASTIC"/>
    <property type="match status" value="1"/>
</dbReference>
<evidence type="ECO:0000313" key="11">
    <source>
        <dbReference type="EMBL" id="CAB4558875.1"/>
    </source>
</evidence>
<dbReference type="GO" id="GO:0009423">
    <property type="term" value="P:chorismate biosynthetic process"/>
    <property type="evidence" value="ECO:0007669"/>
    <property type="project" value="UniProtKB-UniPathway"/>
</dbReference>
<reference evidence="11" key="1">
    <citation type="submission" date="2020-05" db="EMBL/GenBank/DDBJ databases">
        <authorList>
            <person name="Chiriac C."/>
            <person name="Salcher M."/>
            <person name="Ghai R."/>
            <person name="Kavagutti S V."/>
        </authorList>
    </citation>
    <scope>NUCLEOTIDE SEQUENCE</scope>
</reference>
<comment type="similarity">
    <text evidence="2">Belongs to the shikimate kinase family.</text>
</comment>
<organism evidence="11">
    <name type="scientific">freshwater metagenome</name>
    <dbReference type="NCBI Taxonomy" id="449393"/>
    <lineage>
        <taxon>unclassified sequences</taxon>
        <taxon>metagenomes</taxon>
        <taxon>ecological metagenomes</taxon>
    </lineage>
</organism>
<evidence type="ECO:0000256" key="9">
    <source>
        <dbReference type="ARBA" id="ARBA00023141"/>
    </source>
</evidence>
<evidence type="ECO:0000256" key="3">
    <source>
        <dbReference type="ARBA" id="ARBA00012154"/>
    </source>
</evidence>
<accession>A0A6J6D6F3</accession>
<dbReference type="EMBL" id="CAEZTJ010000001">
    <property type="protein sequence ID" value="CAB4558875.1"/>
    <property type="molecule type" value="Genomic_DNA"/>
</dbReference>
<keyword evidence="9" id="KW-0057">Aromatic amino acid biosynthesis</keyword>
<evidence type="ECO:0000256" key="5">
    <source>
        <dbReference type="ARBA" id="ARBA00022679"/>
    </source>
</evidence>
<dbReference type="GO" id="GO:0009073">
    <property type="term" value="P:aromatic amino acid family biosynthetic process"/>
    <property type="evidence" value="ECO:0007669"/>
    <property type="project" value="UniProtKB-KW"/>
</dbReference>
<dbReference type="SUPFAM" id="SSF52540">
    <property type="entry name" value="P-loop containing nucleoside triphosphate hydrolases"/>
    <property type="match status" value="1"/>
</dbReference>
<evidence type="ECO:0000256" key="1">
    <source>
        <dbReference type="ARBA" id="ARBA00004842"/>
    </source>
</evidence>
<dbReference type="HAMAP" id="MF_00109">
    <property type="entry name" value="Shikimate_kinase"/>
    <property type="match status" value="1"/>
</dbReference>
<dbReference type="GO" id="GO:0004765">
    <property type="term" value="F:shikimate kinase activity"/>
    <property type="evidence" value="ECO:0007669"/>
    <property type="project" value="UniProtKB-EC"/>
</dbReference>
<evidence type="ECO:0000256" key="7">
    <source>
        <dbReference type="ARBA" id="ARBA00022777"/>
    </source>
</evidence>
<dbReference type="EC" id="2.7.1.71" evidence="3"/>
<protein>
    <recommendedName>
        <fullName evidence="3">shikimate kinase</fullName>
        <ecNumber evidence="3">2.7.1.71</ecNumber>
    </recommendedName>
</protein>
<dbReference type="InterPro" id="IPR027417">
    <property type="entry name" value="P-loop_NTPase"/>
</dbReference>
<dbReference type="GO" id="GO:0008652">
    <property type="term" value="P:amino acid biosynthetic process"/>
    <property type="evidence" value="ECO:0007669"/>
    <property type="project" value="UniProtKB-KW"/>
</dbReference>
<comment type="pathway">
    <text evidence="1">Metabolic intermediate biosynthesis; chorismate biosynthesis; chorismate from D-erythrose 4-phosphate and phosphoenolpyruvate: step 5/7.</text>
</comment>
<gene>
    <name evidence="11" type="ORF">UFOPK1650_00019</name>
</gene>
<dbReference type="UniPathway" id="UPA00053">
    <property type="reaction ID" value="UER00088"/>
</dbReference>
<dbReference type="Gene3D" id="3.40.50.300">
    <property type="entry name" value="P-loop containing nucleotide triphosphate hydrolases"/>
    <property type="match status" value="1"/>
</dbReference>
<dbReference type="InterPro" id="IPR023000">
    <property type="entry name" value="Shikimate_kinase_CS"/>
</dbReference>